<accession>A0A423LRI0</accession>
<dbReference type="Proteomes" id="UP000285757">
    <property type="component" value="Unassembled WGS sequence"/>
</dbReference>
<dbReference type="EMBL" id="MOBU01000004">
    <property type="protein sequence ID" value="RON70907.1"/>
    <property type="molecule type" value="Genomic_DNA"/>
</dbReference>
<evidence type="ECO:0000313" key="2">
    <source>
        <dbReference type="Proteomes" id="UP000285757"/>
    </source>
</evidence>
<protein>
    <submittedName>
        <fullName evidence="1">Uncharacterized protein</fullName>
    </submittedName>
</protein>
<name>A0A423LRI0_PSEFL</name>
<reference evidence="1 2" key="1">
    <citation type="submission" date="2016-10" db="EMBL/GenBank/DDBJ databases">
        <title>Comparative genome analysis of multiple Pseudomonas spp. focuses on biocontrol and plant growth promoting traits.</title>
        <authorList>
            <person name="Tao X.-Y."/>
            <person name="Taylor C.G."/>
        </authorList>
    </citation>
    <scope>NUCLEOTIDE SEQUENCE [LARGE SCALE GENOMIC DNA]</scope>
    <source>
        <strain evidence="1 2">24D3</strain>
    </source>
</reference>
<evidence type="ECO:0000313" key="1">
    <source>
        <dbReference type="EMBL" id="RON70907.1"/>
    </source>
</evidence>
<gene>
    <name evidence="1" type="ORF">BK671_05090</name>
</gene>
<organism evidence="1 2">
    <name type="scientific">Pseudomonas fluorescens</name>
    <dbReference type="NCBI Taxonomy" id="294"/>
    <lineage>
        <taxon>Bacteria</taxon>
        <taxon>Pseudomonadati</taxon>
        <taxon>Pseudomonadota</taxon>
        <taxon>Gammaproteobacteria</taxon>
        <taxon>Pseudomonadales</taxon>
        <taxon>Pseudomonadaceae</taxon>
        <taxon>Pseudomonas</taxon>
    </lineage>
</organism>
<sequence>MNASEIGESIQWPSSTADLVEYLSAQPLYSLCREQILHVCQLIDQCRLRINRAGLGDTLNSLCIKVTQNEETISENAMSAPPAFLANTVRQHGRSEFVTDDQAHAVYIMACAVKALEVLYDWMFDVERTALPKGIPMPDWPWDFYCEYVEGQVNEDDRIDALDLYVIHLEPITYLPALRRDELRPLALSAIREATRRKGGLLSGKDRVADMSERDIALVEKARALLHDGMSRRHVTTEVHRWLTQQVAKPYKQRPNWISQETDKALSRKRVEAILKQHKV</sequence>
<comment type="caution">
    <text evidence="1">The sequence shown here is derived from an EMBL/GenBank/DDBJ whole genome shotgun (WGS) entry which is preliminary data.</text>
</comment>
<dbReference type="AlphaFoldDB" id="A0A423LRI0"/>
<proteinExistence type="predicted"/>